<keyword evidence="2 4" id="KW-0694">RNA-binding</keyword>
<reference evidence="8 9" key="1">
    <citation type="journal article" date="2013" name="Curr. Biol.">
        <title>The Genome of the Foraminiferan Reticulomyxa filosa.</title>
        <authorList>
            <person name="Glockner G."/>
            <person name="Hulsmann N."/>
            <person name="Schleicher M."/>
            <person name="Noegel A.A."/>
            <person name="Eichinger L."/>
            <person name="Gallinger C."/>
            <person name="Pawlowski J."/>
            <person name="Sierra R."/>
            <person name="Euteneuer U."/>
            <person name="Pillet L."/>
            <person name="Moustafa A."/>
            <person name="Platzer M."/>
            <person name="Groth M."/>
            <person name="Szafranski K."/>
            <person name="Schliwa M."/>
        </authorList>
    </citation>
    <scope>NUCLEOTIDE SEQUENCE [LARGE SCALE GENOMIC DNA]</scope>
</reference>
<keyword evidence="9" id="KW-1185">Reference proteome</keyword>
<dbReference type="SUPFAM" id="SSF54928">
    <property type="entry name" value="RNA-binding domain, RBD"/>
    <property type="match status" value="1"/>
</dbReference>
<dbReference type="Gene3D" id="3.30.70.330">
    <property type="match status" value="1"/>
</dbReference>
<name>X6N796_RETFI</name>
<evidence type="ECO:0000256" key="3">
    <source>
        <dbReference type="ARBA" id="ARBA00023187"/>
    </source>
</evidence>
<feature type="non-terminal residue" evidence="8">
    <location>
        <position position="1"/>
    </location>
</feature>
<feature type="compositionally biased region" description="Low complexity" evidence="5">
    <location>
        <begin position="109"/>
        <end position="130"/>
    </location>
</feature>
<comment type="caution">
    <text evidence="8">The sequence shown here is derived from an EMBL/GenBank/DDBJ whole genome shotgun (WGS) entry which is preliminary data.</text>
</comment>
<feature type="region of interest" description="Disordered" evidence="5">
    <location>
        <begin position="1"/>
        <end position="131"/>
    </location>
</feature>
<feature type="compositionally biased region" description="Basic and acidic residues" evidence="5">
    <location>
        <begin position="83"/>
        <end position="95"/>
    </location>
</feature>
<feature type="transmembrane region" description="Helical" evidence="6">
    <location>
        <begin position="329"/>
        <end position="352"/>
    </location>
</feature>
<dbReference type="EMBL" id="ASPP01011290">
    <property type="protein sequence ID" value="ETO21788.1"/>
    <property type="molecule type" value="Genomic_DNA"/>
</dbReference>
<dbReference type="InterPro" id="IPR000504">
    <property type="entry name" value="RRM_dom"/>
</dbReference>
<sequence length="378" mass="41998">NSSGSSASRSSRPSRSHKERKEKGHKHKSKDKEKNKSKTSDKKREKDKDKDKRKESKDERKGYDQNVTNNDAIANSNGTLGNEKNKDVNGSDKHMPNSSNGTSKDNKDLNNSSNANGGNTTNNSSAGSSSHALPHNLFSAAAKPALLMPNPATLAAFSNPLLGSLAGLNMAAVNPFGLMNPLLNPLLLLQNSMANPLASLPSTDGNASNAPMPGVVKEQMEAMYPQMTRPARRLYVGNLPIDMPFTEQILCEFFTQCCKGLGERTFGFIELRSVRDTTLCLSLFEGLQLGGRNLRFGRPMDYKLPSEELRTYLVPGPDLNDEKDGVQTFLFFFPFFYLFLFVCFFVFVFCLFEYDFTPMEEPLMNPTNFKNIIAQHKH</sequence>
<dbReference type="GO" id="GO:0008380">
    <property type="term" value="P:RNA splicing"/>
    <property type="evidence" value="ECO:0007669"/>
    <property type="project" value="UniProtKB-KW"/>
</dbReference>
<feature type="domain" description="RRM" evidence="7">
    <location>
        <begin position="232"/>
        <end position="301"/>
    </location>
</feature>
<feature type="compositionally biased region" description="Basic and acidic residues" evidence="5">
    <location>
        <begin position="30"/>
        <end position="63"/>
    </location>
</feature>
<organism evidence="8 9">
    <name type="scientific">Reticulomyxa filosa</name>
    <dbReference type="NCBI Taxonomy" id="46433"/>
    <lineage>
        <taxon>Eukaryota</taxon>
        <taxon>Sar</taxon>
        <taxon>Rhizaria</taxon>
        <taxon>Retaria</taxon>
        <taxon>Foraminifera</taxon>
        <taxon>Monothalamids</taxon>
        <taxon>Reticulomyxidae</taxon>
        <taxon>Reticulomyxa</taxon>
    </lineage>
</organism>
<feature type="compositionally biased region" description="Low complexity" evidence="5">
    <location>
        <begin position="1"/>
        <end position="11"/>
    </location>
</feature>
<keyword evidence="6" id="KW-0812">Transmembrane</keyword>
<dbReference type="GO" id="GO:0006397">
    <property type="term" value="P:mRNA processing"/>
    <property type="evidence" value="ECO:0007669"/>
    <property type="project" value="UniProtKB-KW"/>
</dbReference>
<feature type="compositionally biased region" description="Basic residues" evidence="5">
    <location>
        <begin position="12"/>
        <end position="29"/>
    </location>
</feature>
<evidence type="ECO:0000259" key="7">
    <source>
        <dbReference type="PROSITE" id="PS50102"/>
    </source>
</evidence>
<keyword evidence="6" id="KW-0472">Membrane</keyword>
<evidence type="ECO:0000256" key="5">
    <source>
        <dbReference type="SAM" id="MobiDB-lite"/>
    </source>
</evidence>
<evidence type="ECO:0000256" key="4">
    <source>
        <dbReference type="PROSITE-ProRule" id="PRU00176"/>
    </source>
</evidence>
<dbReference type="PANTHER" id="PTHR23139">
    <property type="entry name" value="RNA-BINDING PROTEIN"/>
    <property type="match status" value="1"/>
</dbReference>
<gene>
    <name evidence="8" type="ORF">RFI_15414</name>
</gene>
<dbReference type="SMART" id="SM00360">
    <property type="entry name" value="RRM"/>
    <property type="match status" value="1"/>
</dbReference>
<dbReference type="OMA" id="MEEPLMN"/>
<dbReference type="OrthoDB" id="10266058at2759"/>
<dbReference type="Proteomes" id="UP000023152">
    <property type="component" value="Unassembled WGS sequence"/>
</dbReference>
<dbReference type="PROSITE" id="PS50102">
    <property type="entry name" value="RRM"/>
    <property type="match status" value="1"/>
</dbReference>
<protein>
    <recommendedName>
        <fullName evidence="7">RRM domain-containing protein</fullName>
    </recommendedName>
</protein>
<dbReference type="GO" id="GO:0003723">
    <property type="term" value="F:RNA binding"/>
    <property type="evidence" value="ECO:0007669"/>
    <property type="project" value="UniProtKB-UniRule"/>
</dbReference>
<evidence type="ECO:0000313" key="9">
    <source>
        <dbReference type="Proteomes" id="UP000023152"/>
    </source>
</evidence>
<evidence type="ECO:0000256" key="6">
    <source>
        <dbReference type="SAM" id="Phobius"/>
    </source>
</evidence>
<proteinExistence type="predicted"/>
<keyword evidence="1" id="KW-0507">mRNA processing</keyword>
<dbReference type="AlphaFoldDB" id="X6N796"/>
<evidence type="ECO:0000256" key="2">
    <source>
        <dbReference type="ARBA" id="ARBA00022884"/>
    </source>
</evidence>
<feature type="compositionally biased region" description="Polar residues" evidence="5">
    <location>
        <begin position="65"/>
        <end position="82"/>
    </location>
</feature>
<dbReference type="InterPro" id="IPR012677">
    <property type="entry name" value="Nucleotide-bd_a/b_plait_sf"/>
</dbReference>
<evidence type="ECO:0000256" key="1">
    <source>
        <dbReference type="ARBA" id="ARBA00022664"/>
    </source>
</evidence>
<dbReference type="InterPro" id="IPR035979">
    <property type="entry name" value="RBD_domain_sf"/>
</dbReference>
<keyword evidence="6" id="KW-1133">Transmembrane helix</keyword>
<accession>X6N796</accession>
<evidence type="ECO:0000313" key="8">
    <source>
        <dbReference type="EMBL" id="ETO21788.1"/>
    </source>
</evidence>
<keyword evidence="3" id="KW-0508">mRNA splicing</keyword>